<dbReference type="NCBIfam" id="TIGR00277">
    <property type="entry name" value="HDIG"/>
    <property type="match status" value="1"/>
</dbReference>
<dbReference type="InterPro" id="IPR037522">
    <property type="entry name" value="HD_GYP_dom"/>
</dbReference>
<evidence type="ECO:0000259" key="1">
    <source>
        <dbReference type="PROSITE" id="PS51832"/>
    </source>
</evidence>
<dbReference type="PROSITE" id="PS51832">
    <property type="entry name" value="HD_GYP"/>
    <property type="match status" value="1"/>
</dbReference>
<dbReference type="RefSeq" id="WP_126815924.1">
    <property type="nucleotide sequence ID" value="NZ_CP084692.1"/>
</dbReference>
<name>A0A9Q7NU76_9ENTR</name>
<evidence type="ECO:0000313" key="3">
    <source>
        <dbReference type="Proteomes" id="UP000282263"/>
    </source>
</evidence>
<comment type="caution">
    <text evidence="2">The sequence shown here is derived from an EMBL/GenBank/DDBJ whole genome shotgun (WGS) entry which is preliminary data.</text>
</comment>
<proteinExistence type="predicted"/>
<dbReference type="CDD" id="cd00077">
    <property type="entry name" value="HDc"/>
    <property type="match status" value="1"/>
</dbReference>
<dbReference type="SUPFAM" id="SSF109604">
    <property type="entry name" value="HD-domain/PDEase-like"/>
    <property type="match status" value="2"/>
</dbReference>
<dbReference type="PANTHER" id="PTHR43155">
    <property type="entry name" value="CYCLIC DI-GMP PHOSPHODIESTERASE PA4108-RELATED"/>
    <property type="match status" value="1"/>
</dbReference>
<dbReference type="InterPro" id="IPR003607">
    <property type="entry name" value="HD/PDEase_dom"/>
</dbReference>
<protein>
    <submittedName>
        <fullName evidence="2">HD domain-containing protein</fullName>
    </submittedName>
</protein>
<evidence type="ECO:0000313" key="2">
    <source>
        <dbReference type="EMBL" id="RTQ25400.1"/>
    </source>
</evidence>
<reference evidence="2 3" key="1">
    <citation type="submission" date="2018-12" db="EMBL/GenBank/DDBJ databases">
        <title>The Batch Genome Submission of Enterobacter spp. strains.</title>
        <authorList>
            <person name="Wei L."/>
            <person name="Wu W."/>
            <person name="Lin J."/>
            <person name="Zhang X."/>
            <person name="Feng Y."/>
            <person name="Zong Z."/>
        </authorList>
    </citation>
    <scope>NUCLEOTIDE SEQUENCE [LARGE SCALE GENOMIC DNA]</scope>
    <source>
        <strain evidence="2 3">SCEM020047</strain>
    </source>
</reference>
<sequence length="395" mass="44399">MKISVQTVLNLLHNIIHPVSADLVNHLQRTAIITWYLSQRIGLDKTGIGNAFLAGMLHDIGTLSKDREHLSPGSEGFLDGHEQLAGSMTAGIRFLQPVTPILENHHTAWSSSGSDDLPVVHHLVNMADTFELYLRGIDGDFITQRERVISDFFAHPIQWPAPLEQALRESTRQDGFWFRLGNPSLSQVLNAISPLHDHMLDHHDFLEVCQLISKIVDKYSSFTRTHSASVAHVAARLAELYGYDVDMQEKICIAGYLHDIGKLFTPLHILEKHGKLESFEYATMKQHSYKTLVMLHPISELGDIIRWAANHHERLDGSGYPFRLGAASLDIPSRILAVADVFTAMTENRPYRQGMESAKAMAILHEEVRNYRLDRDIVTLLDHNIGSVKALVAMC</sequence>
<dbReference type="Proteomes" id="UP000282263">
    <property type="component" value="Unassembled WGS sequence"/>
</dbReference>
<dbReference type="PANTHER" id="PTHR43155:SF1">
    <property type="entry name" value="3'3'-CGAMP-SPECIFIC PHOSPHODIESTERASE 1"/>
    <property type="match status" value="1"/>
</dbReference>
<feature type="domain" description="HD-GYP" evidence="1">
    <location>
        <begin position="201"/>
        <end position="395"/>
    </location>
</feature>
<dbReference type="Pfam" id="PF13487">
    <property type="entry name" value="HD_5"/>
    <property type="match status" value="2"/>
</dbReference>
<accession>A0A9Q7NU76</accession>
<dbReference type="GO" id="GO:0008081">
    <property type="term" value="F:phosphoric diester hydrolase activity"/>
    <property type="evidence" value="ECO:0007669"/>
    <property type="project" value="UniProtKB-ARBA"/>
</dbReference>
<dbReference type="SMART" id="SM00471">
    <property type="entry name" value="HDc"/>
    <property type="match status" value="2"/>
</dbReference>
<dbReference type="InterPro" id="IPR006675">
    <property type="entry name" value="HDIG_dom"/>
</dbReference>
<dbReference type="Gene3D" id="1.10.3210.10">
    <property type="entry name" value="Hypothetical protein af1432"/>
    <property type="match status" value="2"/>
</dbReference>
<organism evidence="2 3">
    <name type="scientific">Enterobacter mori</name>
    <dbReference type="NCBI Taxonomy" id="539813"/>
    <lineage>
        <taxon>Bacteria</taxon>
        <taxon>Pseudomonadati</taxon>
        <taxon>Pseudomonadota</taxon>
        <taxon>Gammaproteobacteria</taxon>
        <taxon>Enterobacterales</taxon>
        <taxon>Enterobacteriaceae</taxon>
        <taxon>Enterobacter</taxon>
    </lineage>
</organism>
<gene>
    <name evidence="2" type="ORF">EKN29_07525</name>
</gene>
<dbReference type="AlphaFoldDB" id="A0A9Q7NU76"/>
<dbReference type="EMBL" id="RXPP01000006">
    <property type="protein sequence ID" value="RTQ25400.1"/>
    <property type="molecule type" value="Genomic_DNA"/>
</dbReference>